<organism evidence="1 2">
    <name type="scientific">Winogradskya consettensis</name>
    <dbReference type="NCBI Taxonomy" id="113560"/>
    <lineage>
        <taxon>Bacteria</taxon>
        <taxon>Bacillati</taxon>
        <taxon>Actinomycetota</taxon>
        <taxon>Actinomycetes</taxon>
        <taxon>Micromonosporales</taxon>
        <taxon>Micromonosporaceae</taxon>
        <taxon>Winogradskya</taxon>
    </lineage>
</organism>
<name>A0A919T4I0_9ACTN</name>
<evidence type="ECO:0000313" key="2">
    <source>
        <dbReference type="Proteomes" id="UP000680865"/>
    </source>
</evidence>
<keyword evidence="2" id="KW-1185">Reference proteome</keyword>
<comment type="caution">
    <text evidence="1">The sequence shown here is derived from an EMBL/GenBank/DDBJ whole genome shotgun (WGS) entry which is preliminary data.</text>
</comment>
<dbReference type="AlphaFoldDB" id="A0A919T4I0"/>
<protein>
    <submittedName>
        <fullName evidence="1">Uncharacterized protein</fullName>
    </submittedName>
</protein>
<proteinExistence type="predicted"/>
<reference evidence="1" key="1">
    <citation type="submission" date="2021-03" db="EMBL/GenBank/DDBJ databases">
        <title>Whole genome shotgun sequence of Actinoplanes consettensis NBRC 14913.</title>
        <authorList>
            <person name="Komaki H."/>
            <person name="Tamura T."/>
        </authorList>
    </citation>
    <scope>NUCLEOTIDE SEQUENCE</scope>
    <source>
        <strain evidence="1">NBRC 14913</strain>
    </source>
</reference>
<evidence type="ECO:0000313" key="1">
    <source>
        <dbReference type="EMBL" id="GIM84795.1"/>
    </source>
</evidence>
<accession>A0A919T4I0</accession>
<gene>
    <name evidence="1" type="ORF">Aco04nite_93190</name>
</gene>
<sequence length="57" mass="6249">MAALFSIVSITARQSTVWRTCKTCTALAPLTPDETKCATCRAEPARRSGRRRLPRAA</sequence>
<dbReference type="Proteomes" id="UP000680865">
    <property type="component" value="Unassembled WGS sequence"/>
</dbReference>
<dbReference type="EMBL" id="BOQP01000071">
    <property type="protein sequence ID" value="GIM84795.1"/>
    <property type="molecule type" value="Genomic_DNA"/>
</dbReference>